<gene>
    <name evidence="1" type="ORF">RN50_01482</name>
</gene>
<organism evidence="1 2">
    <name type="scientific">Microbacterium foliorum</name>
    <dbReference type="NCBI Taxonomy" id="104336"/>
    <lineage>
        <taxon>Bacteria</taxon>
        <taxon>Bacillati</taxon>
        <taxon>Actinomycetota</taxon>
        <taxon>Actinomycetes</taxon>
        <taxon>Micrococcales</taxon>
        <taxon>Microbacteriaceae</taxon>
        <taxon>Microbacterium</taxon>
    </lineage>
</organism>
<proteinExistence type="predicted"/>
<name>A0A0F0KPI7_9MICO</name>
<protein>
    <submittedName>
        <fullName evidence="1">Uncharacterized protein</fullName>
    </submittedName>
</protein>
<dbReference type="EMBL" id="JYIU01000039">
    <property type="protein sequence ID" value="KJL22364.1"/>
    <property type="molecule type" value="Genomic_DNA"/>
</dbReference>
<comment type="caution">
    <text evidence="1">The sequence shown here is derived from an EMBL/GenBank/DDBJ whole genome shotgun (WGS) entry which is preliminary data.</text>
</comment>
<dbReference type="PATRIC" id="fig|104336.4.peg.1518"/>
<reference evidence="1 2" key="1">
    <citation type="submission" date="2015-02" db="EMBL/GenBank/DDBJ databases">
        <title>Draft genome sequences of ten Microbacterium spp. with emphasis on heavy metal contaminated environments.</title>
        <authorList>
            <person name="Corretto E."/>
        </authorList>
    </citation>
    <scope>NUCLEOTIDE SEQUENCE [LARGE SCALE GENOMIC DNA]</scope>
    <source>
        <strain evidence="1 2">DSM 12966</strain>
    </source>
</reference>
<dbReference type="GeneID" id="94445389"/>
<sequence length="107" mass="11791">MSRLSADTLLSIELGAIRSRNRYTTDLAPVVEQLLATAGDRVEVLREAVGSWIGFYEGAYTITLATTLRDLPGLEPWIAVGAARRAQADHRTLEAHTGVSWPRRTSR</sequence>
<dbReference type="KEGG" id="mfol:DXT68_13375"/>
<evidence type="ECO:0000313" key="2">
    <source>
        <dbReference type="Proteomes" id="UP000033572"/>
    </source>
</evidence>
<dbReference type="AlphaFoldDB" id="A0A0F0KPI7"/>
<dbReference type="RefSeq" id="WP_045253864.1">
    <property type="nucleotide sequence ID" value="NZ_CP031425.1"/>
</dbReference>
<dbReference type="Proteomes" id="UP000033572">
    <property type="component" value="Unassembled WGS sequence"/>
</dbReference>
<accession>A0A0F0KPI7</accession>
<evidence type="ECO:0000313" key="1">
    <source>
        <dbReference type="EMBL" id="KJL22364.1"/>
    </source>
</evidence>
<keyword evidence="2" id="KW-1185">Reference proteome</keyword>